<dbReference type="OrthoDB" id="2624068at2"/>
<keyword evidence="2" id="KW-1185">Reference proteome</keyword>
<reference evidence="1 2" key="1">
    <citation type="submission" date="2019-02" db="EMBL/GenBank/DDBJ databases">
        <title>Paenibacillus sp. nov., isolated from surface-sterilized tissue of Thalictrum simplex L.</title>
        <authorList>
            <person name="Tuo L."/>
        </authorList>
    </citation>
    <scope>NUCLEOTIDE SEQUENCE [LARGE SCALE GENOMIC DNA]</scope>
    <source>
        <strain evidence="1 2">N2SHLJ1</strain>
    </source>
</reference>
<evidence type="ECO:0000313" key="1">
    <source>
        <dbReference type="EMBL" id="TBL78677.1"/>
    </source>
</evidence>
<dbReference type="RefSeq" id="WP_131014033.1">
    <property type="nucleotide sequence ID" value="NZ_SIRE01000009.1"/>
</dbReference>
<sequence length="163" mass="19132">MPAGKSTILYKDARFGFTLKIPKYWGRYCVLSKKNRFNDAEYTVRFIFRYGGKLYGPIFSIIVFRMTKAEWIAQGYGDSPLVFIAERDGYVFAYDTPEELPYEFVDPKTGDYDYKKYRKPIQILKTMVNKDVQRIIGSIRFPHGAITNKSKPYIARRIRSCRC</sequence>
<gene>
    <name evidence="1" type="ORF">EYB31_14395</name>
</gene>
<protein>
    <submittedName>
        <fullName evidence="1">Uncharacterized protein</fullName>
    </submittedName>
</protein>
<comment type="caution">
    <text evidence="1">The sequence shown here is derived from an EMBL/GenBank/DDBJ whole genome shotgun (WGS) entry which is preliminary data.</text>
</comment>
<dbReference type="AlphaFoldDB" id="A0A4Q9DTY4"/>
<name>A0A4Q9DTY4_9BACL</name>
<organism evidence="1 2">
    <name type="scientific">Paenibacillus thalictri</name>
    <dbReference type="NCBI Taxonomy" id="2527873"/>
    <lineage>
        <taxon>Bacteria</taxon>
        <taxon>Bacillati</taxon>
        <taxon>Bacillota</taxon>
        <taxon>Bacilli</taxon>
        <taxon>Bacillales</taxon>
        <taxon>Paenibacillaceae</taxon>
        <taxon>Paenibacillus</taxon>
    </lineage>
</organism>
<proteinExistence type="predicted"/>
<accession>A0A4Q9DTY4</accession>
<dbReference type="EMBL" id="SIRE01000009">
    <property type="protein sequence ID" value="TBL78677.1"/>
    <property type="molecule type" value="Genomic_DNA"/>
</dbReference>
<dbReference type="Proteomes" id="UP000293142">
    <property type="component" value="Unassembled WGS sequence"/>
</dbReference>
<evidence type="ECO:0000313" key="2">
    <source>
        <dbReference type="Proteomes" id="UP000293142"/>
    </source>
</evidence>